<evidence type="ECO:0000259" key="3">
    <source>
        <dbReference type="PROSITE" id="PS51464"/>
    </source>
</evidence>
<dbReference type="PANTHER" id="PTHR43443">
    <property type="entry name" value="3-HEXULOSE-6-PHOSPHATE ISOMERASE"/>
    <property type="match status" value="1"/>
</dbReference>
<dbReference type="SUPFAM" id="SSF53697">
    <property type="entry name" value="SIS domain"/>
    <property type="match status" value="1"/>
</dbReference>
<comment type="similarity">
    <text evidence="1">Belongs to the SIS family. PHI subfamily.</text>
</comment>
<comment type="caution">
    <text evidence="4">The sequence shown here is derived from an EMBL/GenBank/DDBJ whole genome shotgun (WGS) entry which is preliminary data.</text>
</comment>
<dbReference type="AlphaFoldDB" id="A0A7X1TP41"/>
<feature type="domain" description="SIS" evidence="3">
    <location>
        <begin position="51"/>
        <end position="193"/>
    </location>
</feature>
<dbReference type="GO" id="GO:0097367">
    <property type="term" value="F:carbohydrate derivative binding"/>
    <property type="evidence" value="ECO:0007669"/>
    <property type="project" value="InterPro"/>
</dbReference>
<dbReference type="Gene3D" id="3.40.50.10490">
    <property type="entry name" value="Glucose-6-phosphate isomerase like protein, domain 1"/>
    <property type="match status" value="1"/>
</dbReference>
<dbReference type="InterPro" id="IPR001347">
    <property type="entry name" value="SIS_dom"/>
</dbReference>
<evidence type="ECO:0000256" key="2">
    <source>
        <dbReference type="SAM" id="MobiDB-lite"/>
    </source>
</evidence>
<proteinExistence type="inferred from homology"/>
<name>A0A7X1TP41_9MICC</name>
<dbReference type="GO" id="GO:0016853">
    <property type="term" value="F:isomerase activity"/>
    <property type="evidence" value="ECO:0007669"/>
    <property type="project" value="UniProtKB-KW"/>
</dbReference>
<dbReference type="CDD" id="cd05005">
    <property type="entry name" value="SIS_PHI"/>
    <property type="match status" value="1"/>
</dbReference>
<dbReference type="InterPro" id="IPR017552">
    <property type="entry name" value="PHI/rmpB"/>
</dbReference>
<keyword evidence="5" id="KW-1185">Reference proteome</keyword>
<dbReference type="OrthoDB" id="9797832at2"/>
<dbReference type="Proteomes" id="UP000326464">
    <property type="component" value="Unassembled WGS sequence"/>
</dbReference>
<reference evidence="5" key="1">
    <citation type="submission" date="2019-07" db="EMBL/GenBank/DDBJ databases">
        <title>Arthrobacter KR32 sp. nov., isolated from mountain cheese made of cows milk.</title>
        <authorList>
            <person name="Flegler A."/>
        </authorList>
    </citation>
    <scope>NUCLEOTIDE SEQUENCE [LARGE SCALE GENOMIC DNA]</scope>
    <source>
        <strain evidence="5">KR32</strain>
    </source>
</reference>
<evidence type="ECO:0000313" key="4">
    <source>
        <dbReference type="EMBL" id="MPY11201.1"/>
    </source>
</evidence>
<dbReference type="GO" id="GO:1901135">
    <property type="term" value="P:carbohydrate derivative metabolic process"/>
    <property type="evidence" value="ECO:0007669"/>
    <property type="project" value="InterPro"/>
</dbReference>
<keyword evidence="4" id="KW-0413">Isomerase</keyword>
<gene>
    <name evidence="4" type="primary">hxlB</name>
    <name evidence="4" type="ORF">FNH21_10815</name>
</gene>
<dbReference type="RefSeq" id="WP_152815341.1">
    <property type="nucleotide sequence ID" value="NZ_VJXX01000003.1"/>
</dbReference>
<protein>
    <submittedName>
        <fullName evidence="4">6-phospho-3-hexuloisomerase</fullName>
    </submittedName>
</protein>
<dbReference type="EMBL" id="VJXX01000003">
    <property type="protein sequence ID" value="MPY11201.1"/>
    <property type="molecule type" value="Genomic_DNA"/>
</dbReference>
<dbReference type="InterPro" id="IPR046348">
    <property type="entry name" value="SIS_dom_sf"/>
</dbReference>
<evidence type="ECO:0000313" key="5">
    <source>
        <dbReference type="Proteomes" id="UP000326464"/>
    </source>
</evidence>
<feature type="compositionally biased region" description="Acidic residues" evidence="2">
    <location>
        <begin position="1"/>
        <end position="10"/>
    </location>
</feature>
<dbReference type="NCBIfam" id="TIGR03127">
    <property type="entry name" value="RuMP_HxlB"/>
    <property type="match status" value="1"/>
</dbReference>
<organism evidence="4 5">
    <name type="scientific">Arthrobacter bussei</name>
    <dbReference type="NCBI Taxonomy" id="2594179"/>
    <lineage>
        <taxon>Bacteria</taxon>
        <taxon>Bacillati</taxon>
        <taxon>Actinomycetota</taxon>
        <taxon>Actinomycetes</taxon>
        <taxon>Micrococcales</taxon>
        <taxon>Micrococcaceae</taxon>
        <taxon>Arthrobacter</taxon>
    </lineage>
</organism>
<evidence type="ECO:0000256" key="1">
    <source>
        <dbReference type="ARBA" id="ARBA00009235"/>
    </source>
</evidence>
<dbReference type="PANTHER" id="PTHR43443:SF1">
    <property type="entry name" value="3-HEXULOSE-6-PHOSPHATE ISOMERASE"/>
    <property type="match status" value="1"/>
</dbReference>
<sequence>MDWNPDEPPEAGDPLVTTASDTPSVRDALRLVQDELAGAADGLQDDQLTALVTEIQQAGRVFVTGGGRSGLALRMHAMRLMHLGLTVHVVGETTTPAIGSGDLLLVASGSGTTGGAVAAAETAVSVDARVVALTTDGGSTLAGIAHRVVVIPAAQKTDHGGTASRQYSGSLFEQALLLVLDATFHTLWTVDGTPAEDLWPRHANLE</sequence>
<feature type="region of interest" description="Disordered" evidence="2">
    <location>
        <begin position="1"/>
        <end position="20"/>
    </location>
</feature>
<accession>A0A7X1TP41</accession>
<dbReference type="PROSITE" id="PS51464">
    <property type="entry name" value="SIS"/>
    <property type="match status" value="1"/>
</dbReference>
<dbReference type="Pfam" id="PF01380">
    <property type="entry name" value="SIS"/>
    <property type="match status" value="1"/>
</dbReference>